<feature type="transmembrane region" description="Helical" evidence="1">
    <location>
        <begin position="20"/>
        <end position="40"/>
    </location>
</feature>
<keyword evidence="1" id="KW-0812">Transmembrane</keyword>
<protein>
    <submittedName>
        <fullName evidence="2">Uncharacterized protein</fullName>
    </submittedName>
</protein>
<reference evidence="2" key="1">
    <citation type="submission" date="2018-02" db="EMBL/GenBank/DDBJ databases">
        <title>Rhizophora mucronata_Transcriptome.</title>
        <authorList>
            <person name="Meera S.P."/>
            <person name="Sreeshan A."/>
            <person name="Augustine A."/>
        </authorList>
    </citation>
    <scope>NUCLEOTIDE SEQUENCE</scope>
    <source>
        <tissue evidence="2">Leaf</tissue>
    </source>
</reference>
<evidence type="ECO:0000256" key="1">
    <source>
        <dbReference type="SAM" id="Phobius"/>
    </source>
</evidence>
<keyword evidence="1" id="KW-1133">Transmembrane helix</keyword>
<organism evidence="2">
    <name type="scientific">Rhizophora mucronata</name>
    <name type="common">Asiatic mangrove</name>
    <dbReference type="NCBI Taxonomy" id="61149"/>
    <lineage>
        <taxon>Eukaryota</taxon>
        <taxon>Viridiplantae</taxon>
        <taxon>Streptophyta</taxon>
        <taxon>Embryophyta</taxon>
        <taxon>Tracheophyta</taxon>
        <taxon>Spermatophyta</taxon>
        <taxon>Magnoliopsida</taxon>
        <taxon>eudicotyledons</taxon>
        <taxon>Gunneridae</taxon>
        <taxon>Pentapetalae</taxon>
        <taxon>rosids</taxon>
        <taxon>fabids</taxon>
        <taxon>Malpighiales</taxon>
        <taxon>Rhizophoraceae</taxon>
        <taxon>Rhizophora</taxon>
    </lineage>
</organism>
<proteinExistence type="predicted"/>
<keyword evidence="1" id="KW-0472">Membrane</keyword>
<name>A0A2P2L5F8_RHIMU</name>
<evidence type="ECO:0000313" key="2">
    <source>
        <dbReference type="EMBL" id="MBX13176.1"/>
    </source>
</evidence>
<dbReference type="EMBL" id="GGEC01032692">
    <property type="protein sequence ID" value="MBX13176.1"/>
    <property type="molecule type" value="Transcribed_RNA"/>
</dbReference>
<sequence>MYSVYRQLVPVDHSLRFLKHVGVQLFGVSLGIIRKLLLLFQKKR</sequence>
<dbReference type="AlphaFoldDB" id="A0A2P2L5F8"/>
<accession>A0A2P2L5F8</accession>